<dbReference type="SUPFAM" id="SSF49899">
    <property type="entry name" value="Concanavalin A-like lectins/glucanases"/>
    <property type="match status" value="1"/>
</dbReference>
<keyword evidence="4" id="KW-1185">Reference proteome</keyword>
<evidence type="ECO:0000313" key="4">
    <source>
        <dbReference type="Proteomes" id="UP001595912"/>
    </source>
</evidence>
<dbReference type="GO" id="GO:0016829">
    <property type="term" value="F:lyase activity"/>
    <property type="evidence" value="ECO:0007669"/>
    <property type="project" value="UniProtKB-KW"/>
</dbReference>
<dbReference type="Pfam" id="PF00652">
    <property type="entry name" value="Ricin_B_lectin"/>
    <property type="match status" value="1"/>
</dbReference>
<sequence>MQRRPKTLIIAAATVTAVTAAVIAGVLGGTNANAATAGPITGLGGKCVDVAAASSANGTAIQLYDCNGTAAQTWTVDGTRIQALGKCLDVTAASTANGAKIQLYDCNGSAAQQWTASNGSLVNAGSGKCLDATGQSSANGTRLQIWSCTGTANQAWTLPGGSAPPTTPPAGGLNPAVAPGGNFDLSIWQLQLPVGSPGAPTTIPSSQLRGANGYTNPAYFFTDKNDGSMTFWAPEKGVTTPNSNYARSELREMNASGSAADWRLAGSHRLSATLRIPNVTKNVCVGQVHLGTGGPSTKPLLELYYRPNGDIYLGTENSPDGGQTLHLVGNVPLGVKWSYVIAISGGNRINLTVNGSTTSYAIPSSFNQYGMYFKAGSYNQSSSDSTTNGAKVKFYSLTVNHG</sequence>
<dbReference type="RefSeq" id="WP_380128462.1">
    <property type="nucleotide sequence ID" value="NZ_JBHSIU010000130.1"/>
</dbReference>
<dbReference type="Gene3D" id="2.80.10.50">
    <property type="match status" value="2"/>
</dbReference>
<dbReference type="Pfam" id="PF08787">
    <property type="entry name" value="Alginate_lyase2"/>
    <property type="match status" value="1"/>
</dbReference>
<dbReference type="Proteomes" id="UP001595912">
    <property type="component" value="Unassembled WGS sequence"/>
</dbReference>
<comment type="caution">
    <text evidence="3">The sequence shown here is derived from an EMBL/GenBank/DDBJ whole genome shotgun (WGS) entry which is preliminary data.</text>
</comment>
<evidence type="ECO:0000313" key="3">
    <source>
        <dbReference type="EMBL" id="MFC5007818.1"/>
    </source>
</evidence>
<proteinExistence type="predicted"/>
<dbReference type="Gene3D" id="2.60.120.200">
    <property type="match status" value="1"/>
</dbReference>
<evidence type="ECO:0000256" key="1">
    <source>
        <dbReference type="SAM" id="SignalP"/>
    </source>
</evidence>
<evidence type="ECO:0000259" key="2">
    <source>
        <dbReference type="SMART" id="SM00458"/>
    </source>
</evidence>
<organism evidence="3 4">
    <name type="scientific">Dactylosporangium cerinum</name>
    <dbReference type="NCBI Taxonomy" id="1434730"/>
    <lineage>
        <taxon>Bacteria</taxon>
        <taxon>Bacillati</taxon>
        <taxon>Actinomycetota</taxon>
        <taxon>Actinomycetes</taxon>
        <taxon>Micromonosporales</taxon>
        <taxon>Micromonosporaceae</taxon>
        <taxon>Dactylosporangium</taxon>
    </lineage>
</organism>
<dbReference type="InterPro" id="IPR000772">
    <property type="entry name" value="Ricin_B_lectin"/>
</dbReference>
<dbReference type="SUPFAM" id="SSF50370">
    <property type="entry name" value="Ricin B-like lectins"/>
    <property type="match status" value="1"/>
</dbReference>
<dbReference type="SMART" id="SM00458">
    <property type="entry name" value="RICIN"/>
    <property type="match status" value="1"/>
</dbReference>
<protein>
    <submittedName>
        <fullName evidence="3">Polysaccharide lyase family 7 protein</fullName>
    </submittedName>
</protein>
<accession>A0ABV9WLE1</accession>
<keyword evidence="3" id="KW-0456">Lyase</keyword>
<dbReference type="InterPro" id="IPR035992">
    <property type="entry name" value="Ricin_B-like_lectins"/>
</dbReference>
<feature type="chain" id="PRO_5045102572" evidence="1">
    <location>
        <begin position="35"/>
        <end position="402"/>
    </location>
</feature>
<gene>
    <name evidence="3" type="ORF">ACFPIJ_59670</name>
</gene>
<dbReference type="EMBL" id="JBHSIU010000130">
    <property type="protein sequence ID" value="MFC5007818.1"/>
    <property type="molecule type" value="Genomic_DNA"/>
</dbReference>
<dbReference type="CDD" id="cd23451">
    <property type="entry name" value="beta-trefoil_Ricin_laminarinase"/>
    <property type="match status" value="1"/>
</dbReference>
<feature type="domain" description="Ricin B lectin" evidence="2">
    <location>
        <begin position="37"/>
        <end position="159"/>
    </location>
</feature>
<name>A0ABV9WLE1_9ACTN</name>
<keyword evidence="1" id="KW-0732">Signal</keyword>
<dbReference type="InterPro" id="IPR013320">
    <property type="entry name" value="ConA-like_dom_sf"/>
</dbReference>
<reference evidence="4" key="1">
    <citation type="journal article" date="2019" name="Int. J. Syst. Evol. Microbiol.">
        <title>The Global Catalogue of Microorganisms (GCM) 10K type strain sequencing project: providing services to taxonomists for standard genome sequencing and annotation.</title>
        <authorList>
            <consortium name="The Broad Institute Genomics Platform"/>
            <consortium name="The Broad Institute Genome Sequencing Center for Infectious Disease"/>
            <person name="Wu L."/>
            <person name="Ma J."/>
        </authorList>
    </citation>
    <scope>NUCLEOTIDE SEQUENCE [LARGE SCALE GENOMIC DNA]</scope>
    <source>
        <strain evidence="4">CGMCC 4.7152</strain>
    </source>
</reference>
<feature type="signal peptide" evidence="1">
    <location>
        <begin position="1"/>
        <end position="34"/>
    </location>
</feature>
<dbReference type="PROSITE" id="PS50231">
    <property type="entry name" value="RICIN_B_LECTIN"/>
    <property type="match status" value="1"/>
</dbReference>
<dbReference type="InterPro" id="IPR014895">
    <property type="entry name" value="Alginate_lyase_2"/>
</dbReference>